<dbReference type="GO" id="GO:0006412">
    <property type="term" value="P:translation"/>
    <property type="evidence" value="ECO:0007669"/>
    <property type="project" value="UniProtKB-UniRule"/>
</dbReference>
<dbReference type="CDD" id="cd05797">
    <property type="entry name" value="Ribosomal_L10"/>
    <property type="match status" value="1"/>
</dbReference>
<dbReference type="Pfam" id="PF00466">
    <property type="entry name" value="Ribosomal_L10"/>
    <property type="match status" value="1"/>
</dbReference>
<dbReference type="InterPro" id="IPR047865">
    <property type="entry name" value="Ribosomal_uL10_bac_type"/>
</dbReference>
<dbReference type="PANTHER" id="PTHR11560">
    <property type="entry name" value="39S RIBOSOMAL PROTEIN L10, MITOCHONDRIAL"/>
    <property type="match status" value="1"/>
</dbReference>
<gene>
    <name evidence="5 6" type="primary">rplJ</name>
    <name evidence="6" type="ORF">COY09_00405</name>
</gene>
<dbReference type="Gene3D" id="6.10.250.290">
    <property type="match status" value="1"/>
</dbReference>
<dbReference type="InterPro" id="IPR022973">
    <property type="entry name" value="Ribosomal_uL10_bac"/>
</dbReference>
<dbReference type="GO" id="GO:0005840">
    <property type="term" value="C:ribosome"/>
    <property type="evidence" value="ECO:0007669"/>
    <property type="project" value="UniProtKB-KW"/>
</dbReference>
<accession>A0A2M7UK33</accession>
<comment type="function">
    <text evidence="5">Forms part of the ribosomal stalk, playing a central role in the interaction of the ribosome with GTP-bound translation factors.</text>
</comment>
<comment type="caution">
    <text evidence="6">The sequence shown here is derived from an EMBL/GenBank/DDBJ whole genome shotgun (WGS) entry which is preliminary data.</text>
</comment>
<reference evidence="7" key="1">
    <citation type="submission" date="2017-09" db="EMBL/GenBank/DDBJ databases">
        <title>Depth-based differentiation of microbial function through sediment-hosted aquifers and enrichment of novel symbionts in the deep terrestrial subsurface.</title>
        <authorList>
            <person name="Probst A.J."/>
            <person name="Ladd B."/>
            <person name="Jarett J.K."/>
            <person name="Geller-Mcgrath D.E."/>
            <person name="Sieber C.M.K."/>
            <person name="Emerson J.B."/>
            <person name="Anantharaman K."/>
            <person name="Thomas B.C."/>
            <person name="Malmstrom R."/>
            <person name="Stieglmeier M."/>
            <person name="Klingl A."/>
            <person name="Woyke T."/>
            <person name="Ryan C.M."/>
            <person name="Banfield J.F."/>
        </authorList>
    </citation>
    <scope>NUCLEOTIDE SEQUENCE [LARGE SCALE GENOMIC DNA]</scope>
</reference>
<dbReference type="InterPro" id="IPR043141">
    <property type="entry name" value="Ribosomal_uL10-like_sf"/>
</dbReference>
<evidence type="ECO:0000256" key="4">
    <source>
        <dbReference type="ARBA" id="ARBA00035202"/>
    </source>
</evidence>
<evidence type="ECO:0000256" key="1">
    <source>
        <dbReference type="ARBA" id="ARBA00008889"/>
    </source>
</evidence>
<dbReference type="Proteomes" id="UP000231071">
    <property type="component" value="Unassembled WGS sequence"/>
</dbReference>
<name>A0A2M7UK33_9BACT</name>
<evidence type="ECO:0000256" key="5">
    <source>
        <dbReference type="HAMAP-Rule" id="MF_00362"/>
    </source>
</evidence>
<dbReference type="AlphaFoldDB" id="A0A2M7UK33"/>
<comment type="subunit">
    <text evidence="5">Part of the ribosomal stalk of the 50S ribosomal subunit. The N-terminus interacts with L11 and the large rRNA to form the base of the stalk. The C-terminus forms an elongated spine to which L12 dimers bind in a sequential fashion forming a multimeric L10(L12)X complex.</text>
</comment>
<dbReference type="EMBL" id="PFOI01000009">
    <property type="protein sequence ID" value="PIZ71604.1"/>
    <property type="molecule type" value="Genomic_DNA"/>
</dbReference>
<keyword evidence="3 5" id="KW-0687">Ribonucleoprotein</keyword>
<keyword evidence="5" id="KW-0694">RNA-binding</keyword>
<dbReference type="InterPro" id="IPR001790">
    <property type="entry name" value="Ribosomal_uL10"/>
</dbReference>
<protein>
    <recommendedName>
        <fullName evidence="4 5">Large ribosomal subunit protein uL10</fullName>
    </recommendedName>
</protein>
<evidence type="ECO:0000256" key="2">
    <source>
        <dbReference type="ARBA" id="ARBA00022980"/>
    </source>
</evidence>
<keyword evidence="2 5" id="KW-0689">Ribosomal protein</keyword>
<dbReference type="Gene3D" id="3.30.70.1730">
    <property type="match status" value="1"/>
</dbReference>
<proteinExistence type="inferred from homology"/>
<evidence type="ECO:0000313" key="7">
    <source>
        <dbReference type="Proteomes" id="UP000231071"/>
    </source>
</evidence>
<evidence type="ECO:0000256" key="3">
    <source>
        <dbReference type="ARBA" id="ARBA00023274"/>
    </source>
</evidence>
<dbReference type="SUPFAM" id="SSF160369">
    <property type="entry name" value="Ribosomal protein L10-like"/>
    <property type="match status" value="1"/>
</dbReference>
<comment type="similarity">
    <text evidence="1 5">Belongs to the universal ribosomal protein uL10 family.</text>
</comment>
<dbReference type="GO" id="GO:0070180">
    <property type="term" value="F:large ribosomal subunit rRNA binding"/>
    <property type="evidence" value="ECO:0007669"/>
    <property type="project" value="UniProtKB-UniRule"/>
</dbReference>
<sequence length="203" mass="22627">MDVSRWPQAVVGRQSLSVDSQAFLFNKNNMLTKQKKGQIVEELSAQLESAKSIILSDFSGLKVKEVQALRHELKEQAVNYVVVKKSLLAIALKKIKIDLDVRSIHGSVAVSFGLGDEVAPARILYNFSRKHDNLKLLIGALLDPEKNILTQEQVLALAKLPDKERLLGQLVFTLNAPVQKLAYSLKANLISLVYILKQKSEKI</sequence>
<evidence type="ECO:0000313" key="6">
    <source>
        <dbReference type="EMBL" id="PIZ71604.1"/>
    </source>
</evidence>
<dbReference type="NCBIfam" id="NF000955">
    <property type="entry name" value="PRK00099.1-1"/>
    <property type="match status" value="1"/>
</dbReference>
<keyword evidence="5" id="KW-0699">rRNA-binding</keyword>
<dbReference type="GO" id="GO:1990904">
    <property type="term" value="C:ribonucleoprotein complex"/>
    <property type="evidence" value="ECO:0007669"/>
    <property type="project" value="UniProtKB-KW"/>
</dbReference>
<dbReference type="HAMAP" id="MF_00362">
    <property type="entry name" value="Ribosomal_uL10"/>
    <property type="match status" value="1"/>
</dbReference>
<organism evidence="6 7">
    <name type="scientific">Candidatus Portnoybacteria bacterium CG_4_10_14_0_2_um_filter_39_11</name>
    <dbReference type="NCBI Taxonomy" id="1974797"/>
    <lineage>
        <taxon>Bacteria</taxon>
        <taxon>Candidatus Portnoyibacteriota</taxon>
    </lineage>
</organism>